<dbReference type="Pfam" id="PF00378">
    <property type="entry name" value="ECH_1"/>
    <property type="match status" value="1"/>
</dbReference>
<dbReference type="SUPFAM" id="SSF52096">
    <property type="entry name" value="ClpP/crotonase"/>
    <property type="match status" value="1"/>
</dbReference>
<comment type="subcellular location">
    <subcellularLocation>
        <location evidence="1">Peroxisome</location>
    </subcellularLocation>
</comment>
<dbReference type="RefSeq" id="WP_148063306.1">
    <property type="nucleotide sequence ID" value="NZ_VRYZ01000002.1"/>
</dbReference>
<dbReference type="Gene3D" id="3.90.226.10">
    <property type="entry name" value="2-enoyl-CoA Hydratase, Chain A, domain 1"/>
    <property type="match status" value="1"/>
</dbReference>
<dbReference type="PANTHER" id="PTHR43684:SF1">
    <property type="entry name" value="ENOYL-COA DELTA ISOMERASE 2"/>
    <property type="match status" value="1"/>
</dbReference>
<protein>
    <submittedName>
        <fullName evidence="4">Enoyl-CoA hydratase</fullName>
    </submittedName>
</protein>
<dbReference type="InterPro" id="IPR029045">
    <property type="entry name" value="ClpP/crotonase-like_dom_sf"/>
</dbReference>
<dbReference type="Proteomes" id="UP000321933">
    <property type="component" value="Unassembled WGS sequence"/>
</dbReference>
<keyword evidence="3" id="KW-0413">Isomerase</keyword>
<comment type="caution">
    <text evidence="4">The sequence shown here is derived from an EMBL/GenBank/DDBJ whole genome shotgun (WGS) entry which is preliminary data.</text>
</comment>
<keyword evidence="5" id="KW-1185">Reference proteome</keyword>
<dbReference type="AlphaFoldDB" id="A0A5C9A0R9"/>
<evidence type="ECO:0000256" key="2">
    <source>
        <dbReference type="ARBA" id="ARBA00023140"/>
    </source>
</evidence>
<dbReference type="OrthoDB" id="9797151at2"/>
<dbReference type="InterPro" id="IPR001753">
    <property type="entry name" value="Enoyl-CoA_hydra/iso"/>
</dbReference>
<dbReference type="CDD" id="cd06558">
    <property type="entry name" value="crotonase-like"/>
    <property type="match status" value="1"/>
</dbReference>
<reference evidence="4 5" key="1">
    <citation type="submission" date="2019-08" db="EMBL/GenBank/DDBJ databases">
        <title>Parahaliea maris sp. nov., isolated from the surface seawater.</title>
        <authorList>
            <person name="Liu Y."/>
        </authorList>
    </citation>
    <scope>NUCLEOTIDE SEQUENCE [LARGE SCALE GENOMIC DNA]</scope>
    <source>
        <strain evidence="4 5">S2-26</strain>
    </source>
</reference>
<dbReference type="GO" id="GO:0004165">
    <property type="term" value="F:delta(3)-delta(2)-enoyl-CoA isomerase activity"/>
    <property type="evidence" value="ECO:0007669"/>
    <property type="project" value="UniProtKB-ARBA"/>
</dbReference>
<sequence length="251" mass="27067">MSDKLLQQRHGPVLQLSLNRPQKKNAIDNELWIALREAFKAAAADDSVRCVVLHGAGDNFSAGVDLSSFGDSGEGEHPFESAARAVADFDKPLIAAAHGVAVGGGATVLFHADMVYAGDSLRLRLPFAALALPPEWASSYMLQANIGAQRAAELFYSADWIDAARAVELGMALEVVPDTELLQRALARAAAVARWPLSGLREIKRCLRLPHRAAIDAAFHAEQAAMMRQAGSAENIEAVMAIMEKREPRFD</sequence>
<dbReference type="PANTHER" id="PTHR43684">
    <property type="match status" value="1"/>
</dbReference>
<evidence type="ECO:0000313" key="4">
    <source>
        <dbReference type="EMBL" id="TXS93370.1"/>
    </source>
</evidence>
<gene>
    <name evidence="4" type="ORF">FVW59_05915</name>
</gene>
<accession>A0A5C9A0R9</accession>
<evidence type="ECO:0000256" key="3">
    <source>
        <dbReference type="ARBA" id="ARBA00023235"/>
    </source>
</evidence>
<proteinExistence type="predicted"/>
<name>A0A5C9A0R9_9GAMM</name>
<evidence type="ECO:0000256" key="1">
    <source>
        <dbReference type="ARBA" id="ARBA00004275"/>
    </source>
</evidence>
<organism evidence="4 5">
    <name type="scientific">Parahaliea aestuarii</name>
    <dbReference type="NCBI Taxonomy" id="1852021"/>
    <lineage>
        <taxon>Bacteria</taxon>
        <taxon>Pseudomonadati</taxon>
        <taxon>Pseudomonadota</taxon>
        <taxon>Gammaproteobacteria</taxon>
        <taxon>Cellvibrionales</taxon>
        <taxon>Halieaceae</taxon>
        <taxon>Parahaliea</taxon>
    </lineage>
</organism>
<evidence type="ECO:0000313" key="5">
    <source>
        <dbReference type="Proteomes" id="UP000321933"/>
    </source>
</evidence>
<keyword evidence="2" id="KW-0576">Peroxisome</keyword>
<dbReference type="EMBL" id="VRYZ01000002">
    <property type="protein sequence ID" value="TXS93370.1"/>
    <property type="molecule type" value="Genomic_DNA"/>
</dbReference>
<dbReference type="InterPro" id="IPR051053">
    <property type="entry name" value="ECH/Chromodomain_protein"/>
</dbReference>